<comment type="caution">
    <text evidence="1">The sequence shown here is derived from an EMBL/GenBank/DDBJ whole genome shotgun (WGS) entry which is preliminary data.</text>
</comment>
<organism evidence="1 2">
    <name type="scientific">Naganishia friedmannii</name>
    <dbReference type="NCBI Taxonomy" id="89922"/>
    <lineage>
        <taxon>Eukaryota</taxon>
        <taxon>Fungi</taxon>
        <taxon>Dikarya</taxon>
        <taxon>Basidiomycota</taxon>
        <taxon>Agaricomycotina</taxon>
        <taxon>Tremellomycetes</taxon>
        <taxon>Filobasidiales</taxon>
        <taxon>Filobasidiaceae</taxon>
        <taxon>Naganishia</taxon>
    </lineage>
</organism>
<dbReference type="EMBL" id="JASBWT010000018">
    <property type="protein sequence ID" value="KAJ9096750.1"/>
    <property type="molecule type" value="Genomic_DNA"/>
</dbReference>
<keyword evidence="2" id="KW-1185">Reference proteome</keyword>
<name>A0ACC2VCU6_9TREE</name>
<evidence type="ECO:0000313" key="1">
    <source>
        <dbReference type="EMBL" id="KAJ9096750.1"/>
    </source>
</evidence>
<evidence type="ECO:0000313" key="2">
    <source>
        <dbReference type="Proteomes" id="UP001227268"/>
    </source>
</evidence>
<reference evidence="1" key="1">
    <citation type="submission" date="2023-04" db="EMBL/GenBank/DDBJ databases">
        <title>Draft Genome sequencing of Naganishia species isolated from polar environments using Oxford Nanopore Technology.</title>
        <authorList>
            <person name="Leo P."/>
            <person name="Venkateswaran K."/>
        </authorList>
    </citation>
    <scope>NUCLEOTIDE SEQUENCE</scope>
    <source>
        <strain evidence="1">MNA-CCFEE 5423</strain>
    </source>
</reference>
<accession>A0ACC2VCU6</accession>
<dbReference type="Proteomes" id="UP001227268">
    <property type="component" value="Unassembled WGS sequence"/>
</dbReference>
<gene>
    <name evidence="1" type="ORF">QFC21_005020</name>
</gene>
<sequence length="241" mass="26577">MLKLSHLLPPDAAFRTTFDRSTDDSPDRQCPRSIIGAVPPSAPLHLAIAHQLGRKTYESFGKHQQEAVDDFTVLETTVNQSHTEVTSPQSVLIIASARSKWHELLIRENSSWLQEHGGNPRIADALHRTDIKYCSNAKDALVLLTLLHMQTDDTVATIGENDASTLSGEPPSLIITWDLLNLFLEPQANEENGPDPVGNESEVQVESIGKSEVDVASARERSTVHFLDGYDMLENTTRAGF</sequence>
<protein>
    <submittedName>
        <fullName evidence="1">Uncharacterized protein</fullName>
    </submittedName>
</protein>
<proteinExistence type="predicted"/>